<dbReference type="Pfam" id="PF08680">
    <property type="entry name" value="DUF1779"/>
    <property type="match status" value="1"/>
</dbReference>
<gene>
    <name evidence="2" type="ORF">B4098_1435</name>
</gene>
<organism evidence="2 3">
    <name type="scientific">Heyndrickxia coagulans</name>
    <name type="common">Weizmannia coagulans</name>
    <dbReference type="NCBI Taxonomy" id="1398"/>
    <lineage>
        <taxon>Bacteria</taxon>
        <taxon>Bacillati</taxon>
        <taxon>Bacillota</taxon>
        <taxon>Bacilli</taxon>
        <taxon>Bacillales</taxon>
        <taxon>Bacillaceae</taxon>
        <taxon>Heyndrickxia</taxon>
    </lineage>
</organism>
<dbReference type="Gene3D" id="3.30.360.40">
    <property type="entry name" value="YwmB-like"/>
    <property type="match status" value="1"/>
</dbReference>
<evidence type="ECO:0000313" key="2">
    <source>
        <dbReference type="EMBL" id="KYC66545.1"/>
    </source>
</evidence>
<dbReference type="Gene3D" id="3.30.2030.10">
    <property type="entry name" value="YwmB-like"/>
    <property type="match status" value="1"/>
</dbReference>
<name>A0A150KAD4_HEYCO</name>
<dbReference type="InterPro" id="IPR036209">
    <property type="entry name" value="YwmB-like_sf"/>
</dbReference>
<dbReference type="InterPro" id="IPR014794">
    <property type="entry name" value="DUF1779"/>
</dbReference>
<proteinExistence type="predicted"/>
<sequence length="264" mass="29951">MSAVSLVNTFNKGEGSAKMKFRFVYPVLAIVGLTLIFMGNKTDAANFTDQLQLFQASIAKLNGKVTEWSLYTREPLRAPSEPEWAEKVQTLQDTFPEMHWSVKKDRHVKVLTGKLEKSHYVETVKLMSTLSNAENGSYIIYEVNGKGWDRAQMRKVNQLVSARTRALFTKKPMVFSCIKGEFSDKMDHVLLRGKKEQLLKRLDAQEIETMEEKNFYAVSGYSPKFSENIHAKNRKMNVQIGLRDSGLGGKTTVVIGTPIITIEY</sequence>
<keyword evidence="1" id="KW-0812">Transmembrane</keyword>
<keyword evidence="1" id="KW-0472">Membrane</keyword>
<accession>A0A150KAD4</accession>
<dbReference type="AlphaFoldDB" id="A0A150KAD4"/>
<feature type="transmembrane region" description="Helical" evidence="1">
    <location>
        <begin position="21"/>
        <end position="39"/>
    </location>
</feature>
<keyword evidence="1" id="KW-1133">Transmembrane helix</keyword>
<dbReference type="Proteomes" id="UP000075288">
    <property type="component" value="Unassembled WGS sequence"/>
</dbReference>
<evidence type="ECO:0000256" key="1">
    <source>
        <dbReference type="SAM" id="Phobius"/>
    </source>
</evidence>
<dbReference type="PATRIC" id="fig|1398.26.peg.3397"/>
<evidence type="ECO:0000313" key="3">
    <source>
        <dbReference type="Proteomes" id="UP000075288"/>
    </source>
</evidence>
<dbReference type="EMBL" id="LQYG01000006">
    <property type="protein sequence ID" value="KYC66545.1"/>
    <property type="molecule type" value="Genomic_DNA"/>
</dbReference>
<comment type="caution">
    <text evidence="2">The sequence shown here is derived from an EMBL/GenBank/DDBJ whole genome shotgun (WGS) entry which is preliminary data.</text>
</comment>
<reference evidence="2 3" key="1">
    <citation type="submission" date="2016-01" db="EMBL/GenBank/DDBJ databases">
        <title>Genome Sequences of Twelve Sporeforming Bacillus Species Isolated from Foods.</title>
        <authorList>
            <person name="Berendsen E.M."/>
            <person name="Wells-Bennik M.H."/>
            <person name="Krawcyk A.O."/>
            <person name="De Jong A."/>
            <person name="Holsappel S."/>
            <person name="Eijlander R.T."/>
            <person name="Kuipers O.P."/>
        </authorList>
    </citation>
    <scope>NUCLEOTIDE SEQUENCE [LARGE SCALE GENOMIC DNA]</scope>
    <source>
        <strain evidence="2 3">B4098</strain>
    </source>
</reference>
<dbReference type="SUPFAM" id="SSF143842">
    <property type="entry name" value="YwmB-like"/>
    <property type="match status" value="1"/>
</dbReference>
<protein>
    <submittedName>
        <fullName evidence="2">Uncharacterized protein</fullName>
    </submittedName>
</protein>